<organism evidence="17 18">
    <name type="scientific">Novosphingobium pokkalii</name>
    <dbReference type="NCBI Taxonomy" id="1770194"/>
    <lineage>
        <taxon>Bacteria</taxon>
        <taxon>Pseudomonadati</taxon>
        <taxon>Pseudomonadota</taxon>
        <taxon>Alphaproteobacteria</taxon>
        <taxon>Sphingomonadales</taxon>
        <taxon>Sphingomonadaceae</taxon>
        <taxon>Novosphingobium</taxon>
    </lineage>
</organism>
<evidence type="ECO:0000313" key="17">
    <source>
        <dbReference type="EMBL" id="MFC3671292.1"/>
    </source>
</evidence>
<evidence type="ECO:0000256" key="3">
    <source>
        <dbReference type="ARBA" id="ARBA00022452"/>
    </source>
</evidence>
<dbReference type="PANTHER" id="PTHR32552">
    <property type="entry name" value="FERRICHROME IRON RECEPTOR-RELATED"/>
    <property type="match status" value="1"/>
</dbReference>
<evidence type="ECO:0000256" key="13">
    <source>
        <dbReference type="SAM" id="MobiDB-lite"/>
    </source>
</evidence>
<dbReference type="PROSITE" id="PS52016">
    <property type="entry name" value="TONB_DEPENDENT_REC_3"/>
    <property type="match status" value="1"/>
</dbReference>
<evidence type="ECO:0000256" key="10">
    <source>
        <dbReference type="ARBA" id="ARBA00023237"/>
    </source>
</evidence>
<evidence type="ECO:0000256" key="5">
    <source>
        <dbReference type="ARBA" id="ARBA00022692"/>
    </source>
</evidence>
<dbReference type="Pfam" id="PF00593">
    <property type="entry name" value="TonB_dep_Rec_b-barrel"/>
    <property type="match status" value="1"/>
</dbReference>
<keyword evidence="17" id="KW-0675">Receptor</keyword>
<keyword evidence="7" id="KW-0406">Ion transport</keyword>
<keyword evidence="10 11" id="KW-0998">Cell outer membrane</keyword>
<evidence type="ECO:0000256" key="9">
    <source>
        <dbReference type="ARBA" id="ARBA00023136"/>
    </source>
</evidence>
<feature type="domain" description="TonB-dependent receptor plug" evidence="16">
    <location>
        <begin position="84"/>
        <end position="188"/>
    </location>
</feature>
<feature type="signal peptide" evidence="14">
    <location>
        <begin position="1"/>
        <end position="44"/>
    </location>
</feature>
<keyword evidence="9 11" id="KW-0472">Membrane</keyword>
<dbReference type="InterPro" id="IPR039426">
    <property type="entry name" value="TonB-dep_rcpt-like"/>
</dbReference>
<evidence type="ECO:0000256" key="14">
    <source>
        <dbReference type="SAM" id="SignalP"/>
    </source>
</evidence>
<dbReference type="InterPro" id="IPR036942">
    <property type="entry name" value="Beta-barrel_TonB_sf"/>
</dbReference>
<name>A0ABV7V309_9SPHN</name>
<evidence type="ECO:0000256" key="2">
    <source>
        <dbReference type="ARBA" id="ARBA00022448"/>
    </source>
</evidence>
<evidence type="ECO:0000256" key="6">
    <source>
        <dbReference type="ARBA" id="ARBA00023004"/>
    </source>
</evidence>
<keyword evidence="2 11" id="KW-0813">Transport</keyword>
<evidence type="ECO:0000259" key="15">
    <source>
        <dbReference type="Pfam" id="PF00593"/>
    </source>
</evidence>
<dbReference type="InterPro" id="IPR000531">
    <property type="entry name" value="Beta-barrel_TonB"/>
</dbReference>
<feature type="chain" id="PRO_5045966430" evidence="14">
    <location>
        <begin position="45"/>
        <end position="812"/>
    </location>
</feature>
<evidence type="ECO:0000256" key="1">
    <source>
        <dbReference type="ARBA" id="ARBA00004571"/>
    </source>
</evidence>
<keyword evidence="18" id="KW-1185">Reference proteome</keyword>
<keyword evidence="5 11" id="KW-0812">Transmembrane</keyword>
<feature type="domain" description="TonB-dependent receptor-like beta-barrel" evidence="15">
    <location>
        <begin position="330"/>
        <end position="755"/>
    </location>
</feature>
<evidence type="ECO:0000256" key="11">
    <source>
        <dbReference type="PROSITE-ProRule" id="PRU01360"/>
    </source>
</evidence>
<proteinExistence type="inferred from homology"/>
<feature type="region of interest" description="Disordered" evidence="13">
    <location>
        <begin position="43"/>
        <end position="67"/>
    </location>
</feature>
<dbReference type="Gene3D" id="2.40.170.20">
    <property type="entry name" value="TonB-dependent receptor, beta-barrel domain"/>
    <property type="match status" value="1"/>
</dbReference>
<sequence>MSERGNLALARAMARAHGRSAGSHASSLAIALALAISGGAPALAQTQPQSTPAQTTPAQTTQTQDSGPADIVVTAFKRAETSLKVPAAIAVLGGNDLRTVGVNSVNDVQNLVPGVVIGNGAFGTNVTIRGVTSSDQTSKGELGIAFNIDGAFIGRGQEQGVAFFDIDRVEVLRGPQGTLYGRSSTGGAINVITKKPVLDRFEGYVRVEAGNYDTRRAEAAINVPITPVLAVRLAGNVNDRDGFLRPVDTTVSGATGTTALSAAGQPAKGDQKDRTGRFSILFKPSDDLSATLVATVGHIGGVGPGGALLSNLNAGGSKAFEIVPNPIPSWQDQNFANFNGQLTSRMGAVQLDVLGAYQHFSARNQITGNANPYDTGSDSAPGVFLLDQYTGRFNTTQFEARLSNAEPGVVDYVVGANYYYEKIHESDHNWKAPVDTWTDTSTWITAIDPVNTTTHKSYGVFGQATVHLSDKIGLIGGLRYSNNENGRVGTFAVNVATADDPSCTYPNDCIGGPNSGTEKDHKVTWKVGLNYQADPANLFYASIATGFKAGGFNDYDPATGKSVVPYGPESMTAYEIGYKGRPLPGLTFTSSAYYYDYAKDQINGLALFVGSAGVTGVLYTQLAPVEIYGWENEARYQVDRNTAVSLGVAYAHSRIRSLKTGYLGYLTGVFADWAGYRLPNLPSITVNGSITHNVDLANGAQVRLRLASKYSSSYLLSDYANAVQYRQSPFTRSDASVTYATDGDQLTVQLFVENIENKLQKTFGPNGYNGAYGGFTGSVASAETNGTSFPVGSVNFSTSLPRLYGVRLAVKF</sequence>
<evidence type="ECO:0000256" key="12">
    <source>
        <dbReference type="RuleBase" id="RU003357"/>
    </source>
</evidence>
<gene>
    <name evidence="17" type="ORF">ACFOOT_07640</name>
</gene>
<evidence type="ECO:0000256" key="4">
    <source>
        <dbReference type="ARBA" id="ARBA00022496"/>
    </source>
</evidence>
<dbReference type="RefSeq" id="WP_191322553.1">
    <property type="nucleotide sequence ID" value="NZ_BMZP01000001.1"/>
</dbReference>
<feature type="compositionally biased region" description="Low complexity" evidence="13">
    <location>
        <begin position="43"/>
        <end position="64"/>
    </location>
</feature>
<evidence type="ECO:0000313" key="18">
    <source>
        <dbReference type="Proteomes" id="UP001595683"/>
    </source>
</evidence>
<dbReference type="PANTHER" id="PTHR32552:SF81">
    <property type="entry name" value="TONB-DEPENDENT OUTER MEMBRANE RECEPTOR"/>
    <property type="match status" value="1"/>
</dbReference>
<dbReference type="Proteomes" id="UP001595683">
    <property type="component" value="Unassembled WGS sequence"/>
</dbReference>
<dbReference type="SUPFAM" id="SSF56935">
    <property type="entry name" value="Porins"/>
    <property type="match status" value="1"/>
</dbReference>
<comment type="caution">
    <text evidence="17">The sequence shown here is derived from an EMBL/GenBank/DDBJ whole genome shotgun (WGS) entry which is preliminary data.</text>
</comment>
<keyword evidence="14" id="KW-0732">Signal</keyword>
<dbReference type="Pfam" id="PF07715">
    <property type="entry name" value="Plug"/>
    <property type="match status" value="1"/>
</dbReference>
<evidence type="ECO:0000259" key="16">
    <source>
        <dbReference type="Pfam" id="PF07715"/>
    </source>
</evidence>
<keyword evidence="4" id="KW-0410">Iron transport</keyword>
<evidence type="ECO:0000256" key="7">
    <source>
        <dbReference type="ARBA" id="ARBA00023065"/>
    </source>
</evidence>
<evidence type="ECO:0000256" key="8">
    <source>
        <dbReference type="ARBA" id="ARBA00023077"/>
    </source>
</evidence>
<protein>
    <submittedName>
        <fullName evidence="17">TonB-dependent receptor</fullName>
    </submittedName>
</protein>
<keyword evidence="6" id="KW-0408">Iron</keyword>
<keyword evidence="8 12" id="KW-0798">TonB box</keyword>
<comment type="subcellular location">
    <subcellularLocation>
        <location evidence="1 11">Cell outer membrane</location>
        <topology evidence="1 11">Multi-pass membrane protein</topology>
    </subcellularLocation>
</comment>
<keyword evidence="3 11" id="KW-1134">Transmembrane beta strand</keyword>
<accession>A0ABV7V309</accession>
<dbReference type="InterPro" id="IPR012910">
    <property type="entry name" value="Plug_dom"/>
</dbReference>
<dbReference type="EMBL" id="JBHRYE010000011">
    <property type="protein sequence ID" value="MFC3671292.1"/>
    <property type="molecule type" value="Genomic_DNA"/>
</dbReference>
<reference evidence="18" key="1">
    <citation type="journal article" date="2019" name="Int. J. Syst. Evol. Microbiol.">
        <title>The Global Catalogue of Microorganisms (GCM) 10K type strain sequencing project: providing services to taxonomists for standard genome sequencing and annotation.</title>
        <authorList>
            <consortium name="The Broad Institute Genomics Platform"/>
            <consortium name="The Broad Institute Genome Sequencing Center for Infectious Disease"/>
            <person name="Wu L."/>
            <person name="Ma J."/>
        </authorList>
    </citation>
    <scope>NUCLEOTIDE SEQUENCE [LARGE SCALE GENOMIC DNA]</scope>
    <source>
        <strain evidence="18">KCTC 42224</strain>
    </source>
</reference>
<comment type="similarity">
    <text evidence="11 12">Belongs to the TonB-dependent receptor family.</text>
</comment>